<dbReference type="PRINTS" id="PR00260">
    <property type="entry name" value="CHEMTRNSDUCR"/>
</dbReference>
<keyword evidence="8" id="KW-1185">Reference proteome</keyword>
<evidence type="ECO:0000313" key="7">
    <source>
        <dbReference type="EMBL" id="TWB45068.1"/>
    </source>
</evidence>
<dbReference type="InterPro" id="IPR003660">
    <property type="entry name" value="HAMP_dom"/>
</dbReference>
<dbReference type="CDD" id="cd06225">
    <property type="entry name" value="HAMP"/>
    <property type="match status" value="1"/>
</dbReference>
<dbReference type="GO" id="GO:0004888">
    <property type="term" value="F:transmembrane signaling receptor activity"/>
    <property type="evidence" value="ECO:0007669"/>
    <property type="project" value="InterPro"/>
</dbReference>
<evidence type="ECO:0000313" key="8">
    <source>
        <dbReference type="Proteomes" id="UP000315751"/>
    </source>
</evidence>
<sequence length="569" mass="59238">MSAFANLKITAKILAMLGLLGMFALVASGFAATRMSAIDDSYGRLLSGASKASMALARGNRSLVFIERSIYEGMTVTDDAGNAKADANYRKGVDAYYGFMDQAKAALPSRAADIEALQQEMRSLLAPTGICGQTVDAATKSASAEENVRISTTMMGPKCDPAMLGLLDRQAKLADSIRGDADAIATQNHEGAISTIWLVFGLVVAGLCLVGGLAFYLTVTGIGRPLQRVSGGLVSLGQGDYGVDLAGLDRRDEVGQMARAFNDLKAGLIRARELENAQRAEQEEKTRRAERVARITRDFEAKISELSTSLANASNEMDATAKAMSNNAEETNRQSMVVSSAAEQTSANVQTVAAAAEELSASIQEIGRQMGRTMDTVNDAVTEARNTDHVVQTLSSGAERIGDVVRLIADIAAQTNLLALNATIEAARAGEAGKGFAVVASEVKSLATQTAKATDEIGAQVGEIRQAASDAVGAIQAIAQRIQDINGIASAIAAAVEEQEASTHEIARNVQEAARGTEAVTTNIAGVSEAASSTGVAASQVQSSASLLARDSDTLKQAVSSFTAEMSAA</sequence>
<evidence type="ECO:0000259" key="5">
    <source>
        <dbReference type="PROSITE" id="PS50111"/>
    </source>
</evidence>
<dbReference type="SMART" id="SM00283">
    <property type="entry name" value="MA"/>
    <property type="match status" value="1"/>
</dbReference>
<dbReference type="Gene3D" id="1.10.287.950">
    <property type="entry name" value="Methyl-accepting chemotaxis protein"/>
    <property type="match status" value="1"/>
</dbReference>
<feature type="transmembrane region" description="Helical" evidence="4">
    <location>
        <begin position="196"/>
        <end position="219"/>
    </location>
</feature>
<gene>
    <name evidence="7" type="ORF">FBZ90_10218</name>
</gene>
<dbReference type="PANTHER" id="PTHR32089">
    <property type="entry name" value="METHYL-ACCEPTING CHEMOTAXIS PROTEIN MCPB"/>
    <property type="match status" value="1"/>
</dbReference>
<dbReference type="SUPFAM" id="SSF58104">
    <property type="entry name" value="Methyl-accepting chemotaxis protein (MCP) signaling domain"/>
    <property type="match status" value="1"/>
</dbReference>
<dbReference type="InterPro" id="IPR004089">
    <property type="entry name" value="MCPsignal_dom"/>
</dbReference>
<evidence type="ECO:0000256" key="2">
    <source>
        <dbReference type="ARBA" id="ARBA00029447"/>
    </source>
</evidence>
<dbReference type="PROSITE" id="PS50885">
    <property type="entry name" value="HAMP"/>
    <property type="match status" value="1"/>
</dbReference>
<dbReference type="Proteomes" id="UP000315751">
    <property type="component" value="Unassembled WGS sequence"/>
</dbReference>
<protein>
    <submittedName>
        <fullName evidence="7">Methyl-accepting chemotaxis protein</fullName>
    </submittedName>
</protein>
<comment type="caution">
    <text evidence="7">The sequence shown here is derived from an EMBL/GenBank/DDBJ whole genome shotgun (WGS) entry which is preliminary data.</text>
</comment>
<dbReference type="GO" id="GO:0006935">
    <property type="term" value="P:chemotaxis"/>
    <property type="evidence" value="ECO:0007669"/>
    <property type="project" value="InterPro"/>
</dbReference>
<dbReference type="Gene3D" id="6.10.340.10">
    <property type="match status" value="1"/>
</dbReference>
<evidence type="ECO:0000256" key="1">
    <source>
        <dbReference type="ARBA" id="ARBA00023224"/>
    </source>
</evidence>
<name>A0A560HF74_9PROT</name>
<proteinExistence type="inferred from homology"/>
<dbReference type="RefSeq" id="WP_145729516.1">
    <property type="nucleotide sequence ID" value="NZ_VITR01000002.1"/>
</dbReference>
<accession>A0A560HF74</accession>
<dbReference type="PANTHER" id="PTHR32089:SF112">
    <property type="entry name" value="LYSOZYME-LIKE PROTEIN-RELATED"/>
    <property type="match status" value="1"/>
</dbReference>
<dbReference type="OrthoDB" id="7980437at2"/>
<keyword evidence="1 3" id="KW-0807">Transducer</keyword>
<dbReference type="PROSITE" id="PS50111">
    <property type="entry name" value="CHEMOTAXIS_TRANSDUC_2"/>
    <property type="match status" value="1"/>
</dbReference>
<evidence type="ECO:0000256" key="4">
    <source>
        <dbReference type="SAM" id="Phobius"/>
    </source>
</evidence>
<dbReference type="InterPro" id="IPR004090">
    <property type="entry name" value="Chemotax_Me-accpt_rcpt"/>
</dbReference>
<reference evidence="7 8" key="1">
    <citation type="submission" date="2019-06" db="EMBL/GenBank/DDBJ databases">
        <title>Genomic Encyclopedia of Type Strains, Phase IV (KMG-V): Genome sequencing to study the core and pangenomes of soil and plant-associated prokaryotes.</title>
        <authorList>
            <person name="Whitman W."/>
        </authorList>
    </citation>
    <scope>NUCLEOTIDE SEQUENCE [LARGE SCALE GENOMIC DNA]</scope>
    <source>
        <strain evidence="7 8">BR 11622</strain>
    </source>
</reference>
<dbReference type="Pfam" id="PF00015">
    <property type="entry name" value="MCPsignal"/>
    <property type="match status" value="1"/>
</dbReference>
<dbReference type="SMART" id="SM00304">
    <property type="entry name" value="HAMP"/>
    <property type="match status" value="1"/>
</dbReference>
<dbReference type="GO" id="GO:0007165">
    <property type="term" value="P:signal transduction"/>
    <property type="evidence" value="ECO:0007669"/>
    <property type="project" value="UniProtKB-KW"/>
</dbReference>
<dbReference type="EMBL" id="VITR01000002">
    <property type="protein sequence ID" value="TWB45068.1"/>
    <property type="molecule type" value="Genomic_DNA"/>
</dbReference>
<organism evidence="7 8">
    <name type="scientific">Nitrospirillum amazonense</name>
    <dbReference type="NCBI Taxonomy" id="28077"/>
    <lineage>
        <taxon>Bacteria</taxon>
        <taxon>Pseudomonadati</taxon>
        <taxon>Pseudomonadota</taxon>
        <taxon>Alphaproteobacteria</taxon>
        <taxon>Rhodospirillales</taxon>
        <taxon>Azospirillaceae</taxon>
        <taxon>Nitrospirillum</taxon>
    </lineage>
</organism>
<feature type="domain" description="Methyl-accepting transducer" evidence="5">
    <location>
        <begin position="306"/>
        <end position="549"/>
    </location>
</feature>
<comment type="similarity">
    <text evidence="2">Belongs to the methyl-accepting chemotaxis (MCP) protein family.</text>
</comment>
<dbReference type="GO" id="GO:0016020">
    <property type="term" value="C:membrane"/>
    <property type="evidence" value="ECO:0007669"/>
    <property type="project" value="InterPro"/>
</dbReference>
<dbReference type="Pfam" id="PF00672">
    <property type="entry name" value="HAMP"/>
    <property type="match status" value="1"/>
</dbReference>
<dbReference type="AlphaFoldDB" id="A0A560HF74"/>
<feature type="domain" description="HAMP" evidence="6">
    <location>
        <begin position="220"/>
        <end position="273"/>
    </location>
</feature>
<keyword evidence="4" id="KW-1133">Transmembrane helix</keyword>
<keyword evidence="4" id="KW-0812">Transmembrane</keyword>
<evidence type="ECO:0000259" key="6">
    <source>
        <dbReference type="PROSITE" id="PS50885"/>
    </source>
</evidence>
<evidence type="ECO:0000256" key="3">
    <source>
        <dbReference type="PROSITE-ProRule" id="PRU00284"/>
    </source>
</evidence>
<keyword evidence="4" id="KW-0472">Membrane</keyword>